<gene>
    <name evidence="1" type="ORF">E4P82_00890</name>
</gene>
<keyword evidence="2" id="KW-1185">Reference proteome</keyword>
<name>A0ABX1TI75_9GAMM</name>
<sequence length="255" mass="27587">MLFAVALTGSAVGAEGGGDAAAQANNPLANMTALNFQDYYIGRITETDQDGNQFWVRFAKPFEVAGTNWLMRASLPVNSFPVATDGGLETGVGDLNVFAAYLFDTGNPAVSFGIGPQITAPTAPNDRLGSEKWSAGFANVLFDGRSKQFQYGYLLTWQASFAGSDDSADVNTGAFQPFAFYQLGQGLYLRSTPIWVYNFENDAYSIPLGLGIGQIIKRGKTVFNLFVEPQASVAYRGPGQPDWQIFVGFNMQFLD</sequence>
<accession>A0ABX1TI75</accession>
<dbReference type="Proteomes" id="UP000760480">
    <property type="component" value="Unassembled WGS sequence"/>
</dbReference>
<evidence type="ECO:0008006" key="3">
    <source>
        <dbReference type="Google" id="ProtNLM"/>
    </source>
</evidence>
<reference evidence="1 2" key="1">
    <citation type="submission" date="2019-03" db="EMBL/GenBank/DDBJ databases">
        <title>Metabolic reconstructions from genomes of highly enriched 'Candidatus Accumulibacter' and 'Candidatus Competibacter' bioreactor populations.</title>
        <authorList>
            <person name="Annavajhala M.K."/>
            <person name="Welles L."/>
            <person name="Abbas B."/>
            <person name="Sorokin D."/>
            <person name="Park H."/>
            <person name="Van Loosdrecht M."/>
            <person name="Chandran K."/>
        </authorList>
    </citation>
    <scope>NUCLEOTIDE SEQUENCE [LARGE SCALE GENOMIC DNA]</scope>
    <source>
        <strain evidence="1 2">SBR_G</strain>
    </source>
</reference>
<comment type="caution">
    <text evidence="1">The sequence shown here is derived from an EMBL/GenBank/DDBJ whole genome shotgun (WGS) entry which is preliminary data.</text>
</comment>
<organism evidence="1 2">
    <name type="scientific">Candidatus Competibacter phosphatis</name>
    <dbReference type="NCBI Taxonomy" id="221280"/>
    <lineage>
        <taxon>Bacteria</taxon>
        <taxon>Pseudomonadati</taxon>
        <taxon>Pseudomonadota</taxon>
        <taxon>Gammaproteobacteria</taxon>
        <taxon>Candidatus Competibacteraceae</taxon>
        <taxon>Candidatus Competibacter</taxon>
    </lineage>
</organism>
<dbReference type="EMBL" id="SPMZ01000003">
    <property type="protein sequence ID" value="NMQ17883.1"/>
    <property type="molecule type" value="Genomic_DNA"/>
</dbReference>
<evidence type="ECO:0000313" key="2">
    <source>
        <dbReference type="Proteomes" id="UP000760480"/>
    </source>
</evidence>
<protein>
    <recommendedName>
        <fullName evidence="3">Transporter</fullName>
    </recommendedName>
</protein>
<evidence type="ECO:0000313" key="1">
    <source>
        <dbReference type="EMBL" id="NMQ17883.1"/>
    </source>
</evidence>
<proteinExistence type="predicted"/>